<evidence type="ECO:0000313" key="2">
    <source>
        <dbReference type="EMBL" id="KDB53339.1"/>
    </source>
</evidence>
<name>A0A059KQ32_9BURK</name>
<keyword evidence="3" id="KW-1185">Reference proteome</keyword>
<gene>
    <name evidence="2" type="ORF">X805_11750</name>
</gene>
<sequence>MPGTCSTAPGPDREIDLSARPRSKTRAAWLTLLGGSFGLHRFWRHGLRDAWGWLHLLATLTGLAGLQRLDAFGIDDAQAAWMLPLGGLSFAAAMLATILTGLTPDERWDAHHNAGRSGGTPPSGWGAVLAVIAALLIGTTVLMSSIAFGLQRWFEVQAEADQPTPQRISVPR</sequence>
<protein>
    <recommendedName>
        <fullName evidence="4">TM2 domain-containing protein</fullName>
    </recommendedName>
</protein>
<accession>A0A059KQ32</accession>
<dbReference type="Proteomes" id="UP000026714">
    <property type="component" value="Unassembled WGS sequence"/>
</dbReference>
<feature type="transmembrane region" description="Helical" evidence="1">
    <location>
        <begin position="50"/>
        <end position="69"/>
    </location>
</feature>
<dbReference type="AlphaFoldDB" id="A0A059KQ32"/>
<organism evidence="2 3">
    <name type="scientific">Sphaerotilus natans subsp. natans DSM 6575</name>
    <dbReference type="NCBI Taxonomy" id="1286631"/>
    <lineage>
        <taxon>Bacteria</taxon>
        <taxon>Pseudomonadati</taxon>
        <taxon>Pseudomonadota</taxon>
        <taxon>Betaproteobacteria</taxon>
        <taxon>Burkholderiales</taxon>
        <taxon>Sphaerotilaceae</taxon>
        <taxon>Sphaerotilus</taxon>
    </lineage>
</organism>
<keyword evidence="1" id="KW-0812">Transmembrane</keyword>
<evidence type="ECO:0000256" key="1">
    <source>
        <dbReference type="SAM" id="Phobius"/>
    </source>
</evidence>
<keyword evidence="1" id="KW-0472">Membrane</keyword>
<comment type="caution">
    <text evidence="2">The sequence shown here is derived from an EMBL/GenBank/DDBJ whole genome shotgun (WGS) entry which is preliminary data.</text>
</comment>
<evidence type="ECO:0008006" key="4">
    <source>
        <dbReference type="Google" id="ProtNLM"/>
    </source>
</evidence>
<keyword evidence="1" id="KW-1133">Transmembrane helix</keyword>
<feature type="transmembrane region" description="Helical" evidence="1">
    <location>
        <begin position="81"/>
        <end position="103"/>
    </location>
</feature>
<dbReference type="eggNOG" id="COG2314">
    <property type="taxonomic scope" value="Bacteria"/>
</dbReference>
<evidence type="ECO:0000313" key="3">
    <source>
        <dbReference type="Proteomes" id="UP000026714"/>
    </source>
</evidence>
<feature type="transmembrane region" description="Helical" evidence="1">
    <location>
        <begin position="123"/>
        <end position="150"/>
    </location>
</feature>
<dbReference type="EMBL" id="AZRA01000027">
    <property type="protein sequence ID" value="KDB53339.1"/>
    <property type="molecule type" value="Genomic_DNA"/>
</dbReference>
<proteinExistence type="predicted"/>
<reference evidence="2 3" key="1">
    <citation type="journal article" date="2014" name="FEMS Microbiol. Ecol.">
        <title>Sphaerotilus natans encrusted with nanoball-shaped Fe(III) oxide minerals formed by nitrate-reducing mixotrophic Fe(II) oxidation.</title>
        <authorList>
            <person name="Park S."/>
            <person name="Kim D.H."/>
            <person name="Lee J.H."/>
            <person name="Hur H.G."/>
        </authorList>
    </citation>
    <scope>NUCLEOTIDE SEQUENCE [LARGE SCALE GENOMIC DNA]</scope>
    <source>
        <strain evidence="2 3">DSM 6575</strain>
    </source>
</reference>
<dbReference type="STRING" id="34103.SAMN05421778_101117"/>